<feature type="compositionally biased region" description="Low complexity" evidence="1">
    <location>
        <begin position="264"/>
        <end position="277"/>
    </location>
</feature>
<feature type="compositionally biased region" description="Acidic residues" evidence="1">
    <location>
        <begin position="241"/>
        <end position="251"/>
    </location>
</feature>
<feature type="compositionally biased region" description="Low complexity" evidence="1">
    <location>
        <begin position="292"/>
        <end position="308"/>
    </location>
</feature>
<gene>
    <name evidence="3" type="ORF">ERS852395_02561</name>
</gene>
<sequence length="376" mass="39954">MKKRYLILAGLLVMTVAAAGCGKKKTTETAPVEVTATPTPEVTKAVDMVDMQQTADEDIKNVMGEKTSTASKIVFVNNTGDDIQSLYIRTHVDEDSEDYDADEDGGWGDDLINGMFTLTDKDKALYYMQTANTQTSGTQTSGTQTSDTQTSGTQTSDTQTSDTQTTSNKSTASYDIRIAYTDEDTNECFFRDIPLGTISQITLCMDGTDDDAIPYAKYLTGTSTKEVSTLDAVKERLGITDDSESESDSTDDSDKNSADDSDSTDSNNSSDQNNNSGNGTGDSSDDPGNGGNSDDPGTNDDPGSNDDPGNGGDMISTAEQYIGQSLDALEGACGSPQGSSYEDDPETGKTGFHYYSNFTVSTTVDENGNEIVAGIW</sequence>
<accession>A0A174DRC3</accession>
<dbReference type="EMBL" id="CYZA01000015">
    <property type="protein sequence ID" value="CUO28132.1"/>
    <property type="molecule type" value="Genomic_DNA"/>
</dbReference>
<organism evidence="3 4">
    <name type="scientific">Blautia obeum</name>
    <dbReference type="NCBI Taxonomy" id="40520"/>
    <lineage>
        <taxon>Bacteria</taxon>
        <taxon>Bacillati</taxon>
        <taxon>Bacillota</taxon>
        <taxon>Clostridia</taxon>
        <taxon>Lachnospirales</taxon>
        <taxon>Lachnospiraceae</taxon>
        <taxon>Blautia</taxon>
    </lineage>
</organism>
<dbReference type="AlphaFoldDB" id="A0A174DRC3"/>
<feature type="region of interest" description="Disordered" evidence="1">
    <location>
        <begin position="236"/>
        <end position="351"/>
    </location>
</feature>
<dbReference type="PROSITE" id="PS51257">
    <property type="entry name" value="PROKAR_LIPOPROTEIN"/>
    <property type="match status" value="1"/>
</dbReference>
<evidence type="ECO:0008006" key="5">
    <source>
        <dbReference type="Google" id="ProtNLM"/>
    </source>
</evidence>
<feature type="chain" id="PRO_5008020177" description="DUF5067 domain-containing protein" evidence="2">
    <location>
        <begin position="20"/>
        <end position="376"/>
    </location>
</feature>
<reference evidence="3 4" key="1">
    <citation type="submission" date="2015-09" db="EMBL/GenBank/DDBJ databases">
        <authorList>
            <consortium name="Pathogen Informatics"/>
        </authorList>
    </citation>
    <scope>NUCLEOTIDE SEQUENCE [LARGE SCALE GENOMIC DNA]</scope>
    <source>
        <strain evidence="3 4">2789STDY5608838</strain>
    </source>
</reference>
<dbReference type="RefSeq" id="WP_008707661.1">
    <property type="nucleotide sequence ID" value="NZ_CYZA01000015.1"/>
</dbReference>
<feature type="region of interest" description="Disordered" evidence="1">
    <location>
        <begin position="134"/>
        <end position="170"/>
    </location>
</feature>
<proteinExistence type="predicted"/>
<evidence type="ECO:0000313" key="3">
    <source>
        <dbReference type="EMBL" id="CUO28132.1"/>
    </source>
</evidence>
<keyword evidence="2" id="KW-0732">Signal</keyword>
<protein>
    <recommendedName>
        <fullName evidence="5">DUF5067 domain-containing protein</fullName>
    </recommendedName>
</protein>
<name>A0A174DRC3_9FIRM</name>
<feature type="signal peptide" evidence="2">
    <location>
        <begin position="1"/>
        <end position="19"/>
    </location>
</feature>
<dbReference type="Proteomes" id="UP000095447">
    <property type="component" value="Unassembled WGS sequence"/>
</dbReference>
<evidence type="ECO:0000313" key="4">
    <source>
        <dbReference type="Proteomes" id="UP000095447"/>
    </source>
</evidence>
<evidence type="ECO:0000256" key="1">
    <source>
        <dbReference type="SAM" id="MobiDB-lite"/>
    </source>
</evidence>
<evidence type="ECO:0000256" key="2">
    <source>
        <dbReference type="SAM" id="SignalP"/>
    </source>
</evidence>
<feature type="compositionally biased region" description="Low complexity" evidence="1">
    <location>
        <begin position="134"/>
        <end position="167"/>
    </location>
</feature>